<reference evidence="2 3" key="1">
    <citation type="journal article" date="2016" name="Nat. Commun.">
        <title>Thousands of microbial genomes shed light on interconnected biogeochemical processes in an aquifer system.</title>
        <authorList>
            <person name="Anantharaman K."/>
            <person name="Brown C.T."/>
            <person name="Hug L.A."/>
            <person name="Sharon I."/>
            <person name="Castelle C.J."/>
            <person name="Probst A.J."/>
            <person name="Thomas B.C."/>
            <person name="Singh A."/>
            <person name="Wilkins M.J."/>
            <person name="Karaoz U."/>
            <person name="Brodie E.L."/>
            <person name="Williams K.H."/>
            <person name="Hubbard S.S."/>
            <person name="Banfield J.F."/>
        </authorList>
    </citation>
    <scope>NUCLEOTIDE SEQUENCE [LARGE SCALE GENOMIC DNA]</scope>
</reference>
<feature type="compositionally biased region" description="Polar residues" evidence="1">
    <location>
        <begin position="12"/>
        <end position="28"/>
    </location>
</feature>
<feature type="region of interest" description="Disordered" evidence="1">
    <location>
        <begin position="1"/>
        <end position="29"/>
    </location>
</feature>
<feature type="compositionally biased region" description="Basic and acidic residues" evidence="1">
    <location>
        <begin position="96"/>
        <end position="110"/>
    </location>
</feature>
<comment type="caution">
    <text evidence="2">The sequence shown here is derived from an EMBL/GenBank/DDBJ whole genome shotgun (WGS) entry which is preliminary data.</text>
</comment>
<proteinExistence type="predicted"/>
<organism evidence="2 3">
    <name type="scientific">Candidatus Taylorbacteria bacterium RIFCSPHIGHO2_02_49_25</name>
    <dbReference type="NCBI Taxonomy" id="1802305"/>
    <lineage>
        <taxon>Bacteria</taxon>
        <taxon>Candidatus Tayloriibacteriota</taxon>
    </lineage>
</organism>
<evidence type="ECO:0000256" key="1">
    <source>
        <dbReference type="SAM" id="MobiDB-lite"/>
    </source>
</evidence>
<gene>
    <name evidence="2" type="ORF">A2W52_00035</name>
</gene>
<feature type="region of interest" description="Disordered" evidence="1">
    <location>
        <begin position="91"/>
        <end position="110"/>
    </location>
</feature>
<sequence length="129" mass="14850">MIVERARERQQNGDISLSPTTESVTANGLTPEKIQPLTWENLFELDDDGLRVVVRASDLSSFSWGISMRNMPELFVQRVRKCVGKQDNFDSGVSYESKDTAEDERKNRENATRYVKRELLRILQQDNPS</sequence>
<dbReference type="Proteomes" id="UP000176493">
    <property type="component" value="Unassembled WGS sequence"/>
</dbReference>
<dbReference type="AlphaFoldDB" id="A0A1G2MBW6"/>
<protein>
    <submittedName>
        <fullName evidence="2">Uncharacterized protein</fullName>
    </submittedName>
</protein>
<evidence type="ECO:0000313" key="2">
    <source>
        <dbReference type="EMBL" id="OHA21348.1"/>
    </source>
</evidence>
<name>A0A1G2MBW6_9BACT</name>
<accession>A0A1G2MBW6</accession>
<dbReference type="EMBL" id="MHRJ01000046">
    <property type="protein sequence ID" value="OHA21348.1"/>
    <property type="molecule type" value="Genomic_DNA"/>
</dbReference>
<evidence type="ECO:0000313" key="3">
    <source>
        <dbReference type="Proteomes" id="UP000176493"/>
    </source>
</evidence>
<feature type="compositionally biased region" description="Basic and acidic residues" evidence="1">
    <location>
        <begin position="1"/>
        <end position="11"/>
    </location>
</feature>